<sequence>MITADSLIKLESLSLDCSRFSLKSTISQSKFQDVDLTIERVEDLNSDYLKFIQEDCLSRLAIKEAPLKTDEDQLADVFRHSSRLSHLEIGCKEECRSANNNDLEMEFLVLVKMATVDTLCKLESLKINCGGCSIDARFSQGKTQDVDLTIGRLDELNSDYLKFLQKECLSRLVIKDVPLKTDEHHLADVLRHSVGLTHLEIGCKEECRSAVNKDLEMDFLVLVKMTTVDILCKFESLKINYGELCFIARFSQGKSQDAELTIARLDEINSDYLEFIQKYHLSRLAIRYTPLETDEDQLTDILHSSPRLSQLQIGCKSERFLSITNLMITTREKIVQDRGSSSLDSIELMGENLVPFDIYGECDYNNTYIQSHLSFTEDSNSLGMRTWLRPRQGMNLADNDTVNNFIRQYDWSIVLFHEDETSKFAAILDDVHTTRDSQLESLRFSTQNLEADGFDRLDGIIKRSPNFKDLGLTVECNNENDFEKA</sequence>
<feature type="non-terminal residue" evidence="1">
    <location>
        <position position="485"/>
    </location>
</feature>
<protein>
    <submittedName>
        <fullName evidence="1">Uncharacterized protein</fullName>
    </submittedName>
</protein>
<organism evidence="1 2">
    <name type="scientific">Modicella reniformis</name>
    <dbReference type="NCBI Taxonomy" id="1440133"/>
    <lineage>
        <taxon>Eukaryota</taxon>
        <taxon>Fungi</taxon>
        <taxon>Fungi incertae sedis</taxon>
        <taxon>Mucoromycota</taxon>
        <taxon>Mortierellomycotina</taxon>
        <taxon>Mortierellomycetes</taxon>
        <taxon>Mortierellales</taxon>
        <taxon>Mortierellaceae</taxon>
        <taxon>Modicella</taxon>
    </lineage>
</organism>
<reference evidence="1" key="1">
    <citation type="journal article" date="2020" name="Fungal Divers.">
        <title>Resolving the Mortierellaceae phylogeny through synthesis of multi-gene phylogenetics and phylogenomics.</title>
        <authorList>
            <person name="Vandepol N."/>
            <person name="Liber J."/>
            <person name="Desiro A."/>
            <person name="Na H."/>
            <person name="Kennedy M."/>
            <person name="Barry K."/>
            <person name="Grigoriev I.V."/>
            <person name="Miller A.N."/>
            <person name="O'Donnell K."/>
            <person name="Stajich J.E."/>
            <person name="Bonito G."/>
        </authorList>
    </citation>
    <scope>NUCLEOTIDE SEQUENCE</scope>
    <source>
        <strain evidence="1">MES-2147</strain>
    </source>
</reference>
<name>A0A9P6IS74_9FUNG</name>
<keyword evidence="2" id="KW-1185">Reference proteome</keyword>
<proteinExistence type="predicted"/>
<dbReference type="OrthoDB" id="2483637at2759"/>
<comment type="caution">
    <text evidence="1">The sequence shown here is derived from an EMBL/GenBank/DDBJ whole genome shotgun (WGS) entry which is preliminary data.</text>
</comment>
<dbReference type="EMBL" id="JAAAHW010008010">
    <property type="protein sequence ID" value="KAF9945415.1"/>
    <property type="molecule type" value="Genomic_DNA"/>
</dbReference>
<accession>A0A9P6IS74</accession>
<evidence type="ECO:0000313" key="1">
    <source>
        <dbReference type="EMBL" id="KAF9945415.1"/>
    </source>
</evidence>
<dbReference type="AlphaFoldDB" id="A0A9P6IS74"/>
<gene>
    <name evidence="1" type="ORF">BGZ65_010772</name>
</gene>
<dbReference type="Proteomes" id="UP000749646">
    <property type="component" value="Unassembled WGS sequence"/>
</dbReference>
<evidence type="ECO:0000313" key="2">
    <source>
        <dbReference type="Proteomes" id="UP000749646"/>
    </source>
</evidence>